<keyword evidence="6" id="KW-0407">Ion channel</keyword>
<feature type="repeat" description="ANK" evidence="10">
    <location>
        <begin position="695"/>
        <end position="727"/>
    </location>
</feature>
<reference evidence="14" key="1">
    <citation type="journal article" date="2019" name="Plant J.">
        <title>Chlorella vulgaris genome assembly and annotation reveals the molecular basis for metabolic acclimation to high light conditions.</title>
        <authorList>
            <person name="Cecchin M."/>
            <person name="Marcolungo L."/>
            <person name="Rossato M."/>
            <person name="Girolomoni L."/>
            <person name="Cosentino E."/>
            <person name="Cuine S."/>
            <person name="Li-Beisson Y."/>
            <person name="Delledonne M."/>
            <person name="Ballottari M."/>
        </authorList>
    </citation>
    <scope>NUCLEOTIDE SEQUENCE</scope>
    <source>
        <strain evidence="14">211/11P</strain>
    </source>
</reference>
<comment type="caution">
    <text evidence="14">The sequence shown here is derived from an EMBL/GenBank/DDBJ whole genome shotgun (WGS) entry which is preliminary data.</text>
</comment>
<evidence type="ECO:0000256" key="2">
    <source>
        <dbReference type="ARBA" id="ARBA00007929"/>
    </source>
</evidence>
<dbReference type="InterPro" id="IPR005821">
    <property type="entry name" value="Ion_trans_dom"/>
</dbReference>
<dbReference type="InterPro" id="IPR036770">
    <property type="entry name" value="Ankyrin_rpt-contain_sf"/>
</dbReference>
<dbReference type="InterPro" id="IPR002110">
    <property type="entry name" value="Ankyrin_rpt"/>
</dbReference>
<dbReference type="EMBL" id="SIDB01000002">
    <property type="protein sequence ID" value="KAI3436133.1"/>
    <property type="molecule type" value="Genomic_DNA"/>
</dbReference>
<dbReference type="CDD" id="cd00038">
    <property type="entry name" value="CAP_ED"/>
    <property type="match status" value="1"/>
</dbReference>
<dbReference type="Gene3D" id="1.25.40.20">
    <property type="entry name" value="Ankyrin repeat-containing domain"/>
    <property type="match status" value="2"/>
</dbReference>
<feature type="region of interest" description="Disordered" evidence="11">
    <location>
        <begin position="598"/>
        <end position="638"/>
    </location>
</feature>
<dbReference type="SUPFAM" id="SSF51206">
    <property type="entry name" value="cAMP-binding domain-like"/>
    <property type="match status" value="1"/>
</dbReference>
<keyword evidence="5" id="KW-0631">Potassium channel</keyword>
<evidence type="ECO:0000256" key="4">
    <source>
        <dbReference type="ARBA" id="ARBA00022692"/>
    </source>
</evidence>
<evidence type="ECO:0000256" key="8">
    <source>
        <dbReference type="ARBA" id="ARBA00023065"/>
    </source>
</evidence>
<dbReference type="AlphaFoldDB" id="A0A9D4TVZ3"/>
<evidence type="ECO:0000256" key="3">
    <source>
        <dbReference type="ARBA" id="ARBA00022448"/>
    </source>
</evidence>
<dbReference type="InterPro" id="IPR018490">
    <property type="entry name" value="cNMP-bd_dom_sf"/>
</dbReference>
<dbReference type="PANTHER" id="PTHR45743:SF2">
    <property type="entry name" value="POTASSIUM CHANNEL AKT1"/>
    <property type="match status" value="1"/>
</dbReference>
<feature type="region of interest" description="Disordered" evidence="11">
    <location>
        <begin position="1"/>
        <end position="55"/>
    </location>
</feature>
<dbReference type="Pfam" id="PF00520">
    <property type="entry name" value="Ion_trans"/>
    <property type="match status" value="1"/>
</dbReference>
<reference evidence="14" key="2">
    <citation type="submission" date="2020-11" db="EMBL/GenBank/DDBJ databases">
        <authorList>
            <person name="Cecchin M."/>
            <person name="Marcolungo L."/>
            <person name="Rossato M."/>
            <person name="Girolomoni L."/>
            <person name="Cosentino E."/>
            <person name="Cuine S."/>
            <person name="Li-Beisson Y."/>
            <person name="Delledonne M."/>
            <person name="Ballottari M."/>
        </authorList>
    </citation>
    <scope>NUCLEOTIDE SEQUENCE</scope>
    <source>
        <strain evidence="14">211/11P</strain>
        <tissue evidence="14">Whole cell</tissue>
    </source>
</reference>
<organism evidence="14 15">
    <name type="scientific">Chlorella vulgaris</name>
    <name type="common">Green alga</name>
    <dbReference type="NCBI Taxonomy" id="3077"/>
    <lineage>
        <taxon>Eukaryota</taxon>
        <taxon>Viridiplantae</taxon>
        <taxon>Chlorophyta</taxon>
        <taxon>core chlorophytes</taxon>
        <taxon>Trebouxiophyceae</taxon>
        <taxon>Chlorellales</taxon>
        <taxon>Chlorellaceae</taxon>
        <taxon>Chlorella clade</taxon>
        <taxon>Chlorella</taxon>
    </lineage>
</organism>
<dbReference type="GO" id="GO:0005249">
    <property type="term" value="F:voltage-gated potassium channel activity"/>
    <property type="evidence" value="ECO:0007669"/>
    <property type="project" value="InterPro"/>
</dbReference>
<protein>
    <recommendedName>
        <fullName evidence="13">Cyclic nucleotide-binding domain-containing protein</fullName>
    </recommendedName>
</protein>
<feature type="repeat" description="ANK" evidence="10">
    <location>
        <begin position="794"/>
        <end position="818"/>
    </location>
</feature>
<feature type="transmembrane region" description="Helical" evidence="12">
    <location>
        <begin position="221"/>
        <end position="242"/>
    </location>
</feature>
<evidence type="ECO:0000256" key="12">
    <source>
        <dbReference type="SAM" id="Phobius"/>
    </source>
</evidence>
<dbReference type="SMART" id="SM00100">
    <property type="entry name" value="cNMP"/>
    <property type="match status" value="1"/>
</dbReference>
<evidence type="ECO:0000256" key="1">
    <source>
        <dbReference type="ARBA" id="ARBA00004141"/>
    </source>
</evidence>
<dbReference type="InterPro" id="IPR000595">
    <property type="entry name" value="cNMP-bd_dom"/>
</dbReference>
<keyword evidence="7 12" id="KW-1133">Transmembrane helix</keyword>
<feature type="domain" description="Cyclic nucleotide-binding" evidence="13">
    <location>
        <begin position="430"/>
        <end position="565"/>
    </location>
</feature>
<keyword evidence="5" id="KW-0633">Potassium transport</keyword>
<dbReference type="SUPFAM" id="SSF48403">
    <property type="entry name" value="Ankyrin repeat"/>
    <property type="match status" value="1"/>
</dbReference>
<feature type="transmembrane region" description="Helical" evidence="12">
    <location>
        <begin position="134"/>
        <end position="155"/>
    </location>
</feature>
<feature type="transmembrane region" description="Helical" evidence="12">
    <location>
        <begin position="327"/>
        <end position="353"/>
    </location>
</feature>
<dbReference type="SUPFAM" id="SSF81324">
    <property type="entry name" value="Voltage-gated potassium channels"/>
    <property type="match status" value="1"/>
</dbReference>
<name>A0A9D4TVZ3_CHLVU</name>
<dbReference type="Proteomes" id="UP001055712">
    <property type="component" value="Unassembled WGS sequence"/>
</dbReference>
<keyword evidence="8" id="KW-0406">Ion transport</keyword>
<accession>A0A9D4TVZ3</accession>
<evidence type="ECO:0000256" key="10">
    <source>
        <dbReference type="PROSITE-ProRule" id="PRU00023"/>
    </source>
</evidence>
<dbReference type="Pfam" id="PF12796">
    <property type="entry name" value="Ank_2"/>
    <property type="match status" value="2"/>
</dbReference>
<gene>
    <name evidence="14" type="ORF">D9Q98_002190</name>
</gene>
<dbReference type="PROSITE" id="PS50088">
    <property type="entry name" value="ANK_REPEAT"/>
    <property type="match status" value="2"/>
</dbReference>
<dbReference type="InterPro" id="IPR014710">
    <property type="entry name" value="RmlC-like_jellyroll"/>
</dbReference>
<keyword evidence="3" id="KW-0813">Transport</keyword>
<dbReference type="PANTHER" id="PTHR45743">
    <property type="entry name" value="POTASSIUM CHANNEL AKT1"/>
    <property type="match status" value="1"/>
</dbReference>
<sequence>MSGSEAPDAAIGGQRPAGGGPIRRSSLTAVSGDLSRPSHSLTRPSGGPSLKRMSHNIGRSRSVVTQSSAADRFLGLSATGSSKGRGEVPRGMIHPSSPWYSAWWYTTVLVAAITAFLQPYYISFAPPGLYPYDSAGSILVYTMMFLIVADIAVNFRVARFKDGQLLTDKRQLAIDYLKSFFFIDLLSALPLDEIGLAIAGLNGPNWVNDPVTAYYLSLLRLVALLRCYRLFWFFSFLTYSLATPLLLVTILRNVLMTFYIANFEACLLYYIARQGGFGETTWVQALGADWFAGKPIATQYVYSLYWSTITLATVGYGDLHAYSPVEAGAVVVIVFFNIFWGAYIIGSVTLLIVKGDERVGKYREQMQHLQQYATMNSLPPELRESMMSHLKLHFNNQERNDEKVLNAYPSIIQRRVRRFLYLDILHASMLFSGARQRFLDALLAAARVEAYLPNVELISEGDTVNELFVVVSGELSCYRVSSVLDPEDVVLDMTGNASVHGGRTRFLKEGDAFGHVAFFTGVEQMETVSTLDVVRVLAIHRTQYESIAERFQDSARAVLENLLHYTQQVTRDEFPGMSGTHALQSVLQSELATKLRYTPGHANGGNTAGLAPSPFMSSAAGGNGSLGSPPPPPLTARQQQAVASLMRVQGLVEHCVAKHDEDRVMEFLFAASRGNTQRLRDFLDQGFDADSADYDGRTGLMLACVKGFKDTAEVLLEAGADPNAKDAFGGTAMWEACQHGHEHLVDLLLRHNGSVGKEGVDEAFLLCTCVFSGELGLLRRLLRAGAHTDAGDYDKRTALHIAAAEGNLPAVETLVEAGHADVSVTDRWDKTPLDEARRVGAAAVAAYLEAQARAGS</sequence>
<dbReference type="OrthoDB" id="2012993at2759"/>
<evidence type="ECO:0000256" key="9">
    <source>
        <dbReference type="ARBA" id="ARBA00023136"/>
    </source>
</evidence>
<evidence type="ECO:0000313" key="14">
    <source>
        <dbReference type="EMBL" id="KAI3436133.1"/>
    </source>
</evidence>
<comment type="subcellular location">
    <subcellularLocation>
        <location evidence="1">Membrane</location>
        <topology evidence="1">Multi-pass membrane protein</topology>
    </subcellularLocation>
</comment>
<evidence type="ECO:0000256" key="5">
    <source>
        <dbReference type="ARBA" id="ARBA00022826"/>
    </source>
</evidence>
<keyword evidence="9 12" id="KW-0472">Membrane</keyword>
<dbReference type="InterPro" id="IPR045319">
    <property type="entry name" value="KAT/AKT"/>
</dbReference>
<dbReference type="PROSITE" id="PS50297">
    <property type="entry name" value="ANK_REP_REGION"/>
    <property type="match status" value="2"/>
</dbReference>
<evidence type="ECO:0000313" key="15">
    <source>
        <dbReference type="Proteomes" id="UP001055712"/>
    </source>
</evidence>
<dbReference type="Gene3D" id="1.10.287.70">
    <property type="match status" value="1"/>
</dbReference>
<keyword evidence="5" id="KW-0630">Potassium</keyword>
<dbReference type="PROSITE" id="PS50042">
    <property type="entry name" value="CNMP_BINDING_3"/>
    <property type="match status" value="1"/>
</dbReference>
<proteinExistence type="inferred from homology"/>
<dbReference type="Pfam" id="PF00027">
    <property type="entry name" value="cNMP_binding"/>
    <property type="match status" value="1"/>
</dbReference>
<dbReference type="GO" id="GO:0034702">
    <property type="term" value="C:monoatomic ion channel complex"/>
    <property type="evidence" value="ECO:0007669"/>
    <property type="project" value="UniProtKB-KW"/>
</dbReference>
<feature type="transmembrane region" description="Helical" evidence="12">
    <location>
        <begin position="102"/>
        <end position="122"/>
    </location>
</feature>
<keyword evidence="10" id="KW-0040">ANK repeat</keyword>
<evidence type="ECO:0000256" key="11">
    <source>
        <dbReference type="SAM" id="MobiDB-lite"/>
    </source>
</evidence>
<evidence type="ECO:0000256" key="6">
    <source>
        <dbReference type="ARBA" id="ARBA00022882"/>
    </source>
</evidence>
<keyword evidence="4 12" id="KW-0812">Transmembrane</keyword>
<dbReference type="Gene3D" id="2.60.120.10">
    <property type="entry name" value="Jelly Rolls"/>
    <property type="match status" value="1"/>
</dbReference>
<dbReference type="SMART" id="SM00248">
    <property type="entry name" value="ANK"/>
    <property type="match status" value="3"/>
</dbReference>
<comment type="similarity">
    <text evidence="2">Belongs to the potassium channel family. Plant (TC 1.A.1.4) subfamily.</text>
</comment>
<keyword evidence="15" id="KW-1185">Reference proteome</keyword>
<keyword evidence="6" id="KW-0851">Voltage-gated channel</keyword>
<evidence type="ECO:0000259" key="13">
    <source>
        <dbReference type="PROSITE" id="PS50042"/>
    </source>
</evidence>
<evidence type="ECO:0000256" key="7">
    <source>
        <dbReference type="ARBA" id="ARBA00022989"/>
    </source>
</evidence>